<keyword evidence="3" id="KW-1185">Reference proteome</keyword>
<accession>A0AAV9JUS8</accession>
<organism evidence="2 3">
    <name type="scientific">Oleoguttula mirabilis</name>
    <dbReference type="NCBI Taxonomy" id="1507867"/>
    <lineage>
        <taxon>Eukaryota</taxon>
        <taxon>Fungi</taxon>
        <taxon>Dikarya</taxon>
        <taxon>Ascomycota</taxon>
        <taxon>Pezizomycotina</taxon>
        <taxon>Dothideomycetes</taxon>
        <taxon>Dothideomycetidae</taxon>
        <taxon>Mycosphaerellales</taxon>
        <taxon>Teratosphaeriaceae</taxon>
        <taxon>Oleoguttula</taxon>
    </lineage>
</organism>
<reference evidence="2 3" key="1">
    <citation type="submission" date="2021-11" db="EMBL/GenBank/DDBJ databases">
        <title>Black yeast isolated from Biological Soil Crust.</title>
        <authorList>
            <person name="Kurbessoian T."/>
        </authorList>
    </citation>
    <scope>NUCLEOTIDE SEQUENCE [LARGE SCALE GENOMIC DNA]</scope>
    <source>
        <strain evidence="2 3">CCFEE 5522</strain>
    </source>
</reference>
<name>A0AAV9JUS8_9PEZI</name>
<dbReference type="Proteomes" id="UP001324427">
    <property type="component" value="Unassembled WGS sequence"/>
</dbReference>
<dbReference type="EMBL" id="JAVFHQ010000004">
    <property type="protein sequence ID" value="KAK4549480.1"/>
    <property type="molecule type" value="Genomic_DNA"/>
</dbReference>
<evidence type="ECO:0000256" key="1">
    <source>
        <dbReference type="SAM" id="MobiDB-lite"/>
    </source>
</evidence>
<feature type="region of interest" description="Disordered" evidence="1">
    <location>
        <begin position="174"/>
        <end position="220"/>
    </location>
</feature>
<evidence type="ECO:0000313" key="3">
    <source>
        <dbReference type="Proteomes" id="UP001324427"/>
    </source>
</evidence>
<gene>
    <name evidence="2" type="ORF">LTR36_006477</name>
</gene>
<evidence type="ECO:0000313" key="2">
    <source>
        <dbReference type="EMBL" id="KAK4549480.1"/>
    </source>
</evidence>
<comment type="caution">
    <text evidence="2">The sequence shown here is derived from an EMBL/GenBank/DDBJ whole genome shotgun (WGS) entry which is preliminary data.</text>
</comment>
<protein>
    <submittedName>
        <fullName evidence="2">Uncharacterized protein</fullName>
    </submittedName>
</protein>
<feature type="compositionally biased region" description="Polar residues" evidence="1">
    <location>
        <begin position="209"/>
        <end position="220"/>
    </location>
</feature>
<proteinExistence type="predicted"/>
<sequence length="385" mass="42794">MARCLPAILTGHSYLRIEHVRKGLETLEIAWETAERALVQAGRRRQDAVDQVVSPVVREAVAIDERRRDFSAVVSESIAKCLEVDDSLVELRAQHGVVVDRAYRIRQRIRMAEDQLALDGQLGQADQAAVELADSTIAYHEGRIAVVVEQLDVRGRKALTPFGRTEQRLSAGYAEQGEDASGVAATASPDAIRHPGHTNSDVGQHHSSSETFEGGQSSLQQALQADKARARLNLATAWQRFEEHRARYPADLFTCNLMQRPTATRTDFDQAYLTACRDWTTRTIAAEKMVEDANRLWESLEADVGTRVAGAKLERWLDDVGDESTACLETREPSDWPEDVEDAGLDASERDALVSSSDSIGCVARGKAGERMRWWKERRLVNSES</sequence>
<dbReference type="AlphaFoldDB" id="A0AAV9JUS8"/>